<proteinExistence type="predicted"/>
<dbReference type="SUPFAM" id="SSF88697">
    <property type="entry name" value="PUA domain-like"/>
    <property type="match status" value="1"/>
</dbReference>
<dbReference type="RefSeq" id="WP_189773391.1">
    <property type="nucleotide sequence ID" value="NZ_BNCK01000009.1"/>
</dbReference>
<evidence type="ECO:0000313" key="3">
    <source>
        <dbReference type="Proteomes" id="UP000623842"/>
    </source>
</evidence>
<comment type="caution">
    <text evidence="2">The sequence shown here is derived from an EMBL/GenBank/DDBJ whole genome shotgun (WGS) entry which is preliminary data.</text>
</comment>
<keyword evidence="3" id="KW-1185">Reference proteome</keyword>
<dbReference type="AlphaFoldDB" id="A0A919BNT5"/>
<reference evidence="2" key="1">
    <citation type="journal article" date="2014" name="Int. J. Syst. Evol. Microbiol.">
        <title>Complete genome sequence of Corynebacterium casei LMG S-19264T (=DSM 44701T), isolated from a smear-ripened cheese.</title>
        <authorList>
            <consortium name="US DOE Joint Genome Institute (JGI-PGF)"/>
            <person name="Walter F."/>
            <person name="Albersmeier A."/>
            <person name="Kalinowski J."/>
            <person name="Ruckert C."/>
        </authorList>
    </citation>
    <scope>NUCLEOTIDE SEQUENCE</scope>
    <source>
        <strain evidence="2">KCTC 42731</strain>
    </source>
</reference>
<dbReference type="InterPro" id="IPR003111">
    <property type="entry name" value="Lon_prtase_N"/>
</dbReference>
<accession>A0A919BNT5</accession>
<evidence type="ECO:0000313" key="2">
    <source>
        <dbReference type="EMBL" id="GHG03076.1"/>
    </source>
</evidence>
<name>A0A919BNT5_9GAMM</name>
<dbReference type="EMBL" id="BNCK01000009">
    <property type="protein sequence ID" value="GHG03076.1"/>
    <property type="molecule type" value="Genomic_DNA"/>
</dbReference>
<dbReference type="Gene3D" id="2.30.130.40">
    <property type="entry name" value="LON domain-like"/>
    <property type="match status" value="1"/>
</dbReference>
<sequence>MNLPVFPLPIFLLPDGVTRLRIFEPRYLKMVRMATQNQGFVVLLNDQKNKLFEKNWASWVEIINFDQDQDGLLLIDVKCKALVKLANITVDEDKLRHADVSTINHWPINEHDDTTEKLASSLLEVFEQNEPLNAMYQAKFEDKANWVVSRWLELLPVKLAAKSVFADAKSYEQAKQFVESIVLNEQLKVKS</sequence>
<dbReference type="InterPro" id="IPR046336">
    <property type="entry name" value="Lon_prtase_N_sf"/>
</dbReference>
<evidence type="ECO:0000259" key="1">
    <source>
        <dbReference type="Pfam" id="PF02190"/>
    </source>
</evidence>
<protein>
    <submittedName>
        <fullName evidence="2">Peptidase S16</fullName>
    </submittedName>
</protein>
<reference evidence="2" key="2">
    <citation type="submission" date="2020-09" db="EMBL/GenBank/DDBJ databases">
        <authorList>
            <person name="Sun Q."/>
            <person name="Kim S."/>
        </authorList>
    </citation>
    <scope>NUCLEOTIDE SEQUENCE</scope>
    <source>
        <strain evidence="2">KCTC 42731</strain>
    </source>
</reference>
<dbReference type="Proteomes" id="UP000623842">
    <property type="component" value="Unassembled WGS sequence"/>
</dbReference>
<gene>
    <name evidence="2" type="ORF">GCM10017161_35210</name>
</gene>
<feature type="domain" description="Lon N-terminal" evidence="1">
    <location>
        <begin position="2"/>
        <end position="135"/>
    </location>
</feature>
<dbReference type="Pfam" id="PF02190">
    <property type="entry name" value="LON_substr_bdg"/>
    <property type="match status" value="1"/>
</dbReference>
<dbReference type="InterPro" id="IPR015947">
    <property type="entry name" value="PUA-like_sf"/>
</dbReference>
<organism evidence="2 3">
    <name type="scientific">Thalassotalea marina</name>
    <dbReference type="NCBI Taxonomy" id="1673741"/>
    <lineage>
        <taxon>Bacteria</taxon>
        <taxon>Pseudomonadati</taxon>
        <taxon>Pseudomonadota</taxon>
        <taxon>Gammaproteobacteria</taxon>
        <taxon>Alteromonadales</taxon>
        <taxon>Colwelliaceae</taxon>
        <taxon>Thalassotalea</taxon>
    </lineage>
</organism>